<dbReference type="InterPro" id="IPR048267">
    <property type="entry name" value="Arginosuc_syn_N"/>
</dbReference>
<dbReference type="PANTHER" id="PTHR11587:SF2">
    <property type="entry name" value="ARGININOSUCCINATE SYNTHASE"/>
    <property type="match status" value="1"/>
</dbReference>
<sequence length="417" mass="46041">MSSDKRVCLAYSGGLDTSTILKWLILEGYTVVCFLADLGQEEDFAAVEKKALALGAERMVIDNLQQEFVDELIFRGIQCNAIYEDRYLLGTSLARPVIARAQVKAAHKYNCKILSHGCTGKGVCCSPRKNSLSVIAPWRMPTFFNRFAGRQDLLNFAAENNIPVSSTPKAPWSQDAFADLRADNLAHCSYESGILEKPDMPAPKDVWTRTVDPLEAPDVPTKFSVTFREGIPVKLEVEGGETVTGSLELFKALNDIAGRNGVGRIDIVESRFIGLKSRGCYDSPAMTVLRLAHIDIEGMTLDSKVKSIMAWIGNEWSQCLYNGMYFSPERELLENSIIFSQKHVHGTVNMMVYKGAAHVLSRSAPESNLYSEEQASMDTLEGFSPEDTSGFIAIQAIRLEKYGAAKIQQGEPLARSS</sequence>
<feature type="domain" description="Arginosuccinate synthase C-terminal" evidence="9">
    <location>
        <begin position="183"/>
        <end position="402"/>
    </location>
</feature>
<evidence type="ECO:0000256" key="4">
    <source>
        <dbReference type="ARBA" id="ARBA00022598"/>
    </source>
</evidence>
<dbReference type="Pfam" id="PF20979">
    <property type="entry name" value="Arginosuc_syn_C"/>
    <property type="match status" value="1"/>
</dbReference>
<reference evidence="10 11" key="1">
    <citation type="submission" date="2023-01" db="EMBL/GenBank/DDBJ databases">
        <title>Analysis of 21 Apiospora genomes using comparative genomics revels a genus with tremendous synthesis potential of carbohydrate active enzymes and secondary metabolites.</title>
        <authorList>
            <person name="Sorensen T."/>
        </authorList>
    </citation>
    <scope>NUCLEOTIDE SEQUENCE [LARGE SCALE GENOMIC DNA]</scope>
    <source>
        <strain evidence="10 11">CBS 114990</strain>
    </source>
</reference>
<evidence type="ECO:0000256" key="2">
    <source>
        <dbReference type="ARBA" id="ARBA00012286"/>
    </source>
</evidence>
<dbReference type="CDD" id="cd01999">
    <property type="entry name" value="ASS"/>
    <property type="match status" value="1"/>
</dbReference>
<evidence type="ECO:0000313" key="10">
    <source>
        <dbReference type="EMBL" id="KAK8093589.1"/>
    </source>
</evidence>
<gene>
    <name evidence="10" type="ORF">PG997_000274</name>
</gene>
<organism evidence="10 11">
    <name type="scientific">Apiospora hydei</name>
    <dbReference type="NCBI Taxonomy" id="1337664"/>
    <lineage>
        <taxon>Eukaryota</taxon>
        <taxon>Fungi</taxon>
        <taxon>Dikarya</taxon>
        <taxon>Ascomycota</taxon>
        <taxon>Pezizomycotina</taxon>
        <taxon>Sordariomycetes</taxon>
        <taxon>Xylariomycetidae</taxon>
        <taxon>Amphisphaeriales</taxon>
        <taxon>Apiosporaceae</taxon>
        <taxon>Apiospora</taxon>
    </lineage>
</organism>
<evidence type="ECO:0000256" key="6">
    <source>
        <dbReference type="ARBA" id="ARBA00022741"/>
    </source>
</evidence>
<dbReference type="SUPFAM" id="SSF69864">
    <property type="entry name" value="Argininosuccinate synthetase, C-terminal domain"/>
    <property type="match status" value="1"/>
</dbReference>
<keyword evidence="3" id="KW-0055">Arginine biosynthesis</keyword>
<evidence type="ECO:0000256" key="1">
    <source>
        <dbReference type="ARBA" id="ARBA00004967"/>
    </source>
</evidence>
<name>A0ABR1XAG7_9PEZI</name>
<evidence type="ECO:0000259" key="9">
    <source>
        <dbReference type="Pfam" id="PF20979"/>
    </source>
</evidence>
<dbReference type="Proteomes" id="UP001433268">
    <property type="component" value="Unassembled WGS sequence"/>
</dbReference>
<dbReference type="InterPro" id="IPR001518">
    <property type="entry name" value="Arginosuc_synth"/>
</dbReference>
<comment type="pathway">
    <text evidence="1">Amino-acid biosynthesis; L-arginine biosynthesis; L-arginine from L-ornithine and carbamoyl phosphate: step 2/3.</text>
</comment>
<dbReference type="Gene3D" id="3.90.1260.10">
    <property type="entry name" value="Argininosuccinate synthetase, chain A, domain 2"/>
    <property type="match status" value="1"/>
</dbReference>
<dbReference type="InterPro" id="IPR018223">
    <property type="entry name" value="Arginosuc_synth_CS"/>
</dbReference>
<dbReference type="PANTHER" id="PTHR11587">
    <property type="entry name" value="ARGININOSUCCINATE SYNTHASE"/>
    <property type="match status" value="1"/>
</dbReference>
<dbReference type="GeneID" id="92037649"/>
<accession>A0ABR1XAG7</accession>
<evidence type="ECO:0000313" key="11">
    <source>
        <dbReference type="Proteomes" id="UP001433268"/>
    </source>
</evidence>
<evidence type="ECO:0000259" key="8">
    <source>
        <dbReference type="Pfam" id="PF00764"/>
    </source>
</evidence>
<evidence type="ECO:0000256" key="3">
    <source>
        <dbReference type="ARBA" id="ARBA00022571"/>
    </source>
</evidence>
<keyword evidence="6" id="KW-0547">Nucleotide-binding</keyword>
<dbReference type="Gene3D" id="3.40.50.620">
    <property type="entry name" value="HUPs"/>
    <property type="match status" value="1"/>
</dbReference>
<dbReference type="EC" id="6.3.4.5" evidence="2"/>
<dbReference type="NCBIfam" id="TIGR00032">
    <property type="entry name" value="argG"/>
    <property type="match status" value="1"/>
</dbReference>
<evidence type="ECO:0000256" key="7">
    <source>
        <dbReference type="ARBA" id="ARBA00022840"/>
    </source>
</evidence>
<dbReference type="InterPro" id="IPR023434">
    <property type="entry name" value="Arginosuc_synth_type_1_subfam"/>
</dbReference>
<dbReference type="InterPro" id="IPR024074">
    <property type="entry name" value="AS_cat/multimer_dom_body"/>
</dbReference>
<feature type="domain" description="Arginosuccinate synthase-like N-terminal" evidence="8">
    <location>
        <begin position="6"/>
        <end position="163"/>
    </location>
</feature>
<keyword evidence="11" id="KW-1185">Reference proteome</keyword>
<keyword evidence="4" id="KW-0436">Ligase</keyword>
<dbReference type="EMBL" id="JAQQWN010000002">
    <property type="protein sequence ID" value="KAK8093589.1"/>
    <property type="molecule type" value="Genomic_DNA"/>
</dbReference>
<dbReference type="RefSeq" id="XP_066674362.1">
    <property type="nucleotide sequence ID" value="XM_066804589.1"/>
</dbReference>
<dbReference type="InterPro" id="IPR014729">
    <property type="entry name" value="Rossmann-like_a/b/a_fold"/>
</dbReference>
<dbReference type="SUPFAM" id="SSF52402">
    <property type="entry name" value="Adenine nucleotide alpha hydrolases-like"/>
    <property type="match status" value="1"/>
</dbReference>
<evidence type="ECO:0000256" key="5">
    <source>
        <dbReference type="ARBA" id="ARBA00022605"/>
    </source>
</evidence>
<comment type="caution">
    <text evidence="10">The sequence shown here is derived from an EMBL/GenBank/DDBJ whole genome shotgun (WGS) entry which is preliminary data.</text>
</comment>
<keyword evidence="7" id="KW-0067">ATP-binding</keyword>
<keyword evidence="5" id="KW-0028">Amino-acid biosynthesis</keyword>
<proteinExistence type="predicted"/>
<dbReference type="PROSITE" id="PS00564">
    <property type="entry name" value="ARGININOSUCCIN_SYN_1"/>
    <property type="match status" value="1"/>
</dbReference>
<dbReference type="InterPro" id="IPR048268">
    <property type="entry name" value="Arginosuc_syn_C"/>
</dbReference>
<dbReference type="NCBIfam" id="NF001770">
    <property type="entry name" value="PRK00509.1"/>
    <property type="match status" value="1"/>
</dbReference>
<protein>
    <recommendedName>
        <fullName evidence="2">argininosuccinate synthase</fullName>
        <ecNumber evidence="2">6.3.4.5</ecNumber>
    </recommendedName>
</protein>
<dbReference type="Pfam" id="PF00764">
    <property type="entry name" value="Arginosuc_synth"/>
    <property type="match status" value="1"/>
</dbReference>